<evidence type="ECO:0008006" key="5">
    <source>
        <dbReference type="Google" id="ProtNLM"/>
    </source>
</evidence>
<feature type="compositionally biased region" description="Low complexity" evidence="1">
    <location>
        <begin position="301"/>
        <end position="318"/>
    </location>
</feature>
<accession>A0A9Q1GQC6</accession>
<dbReference type="AlphaFoldDB" id="A0A9Q1GQC6"/>
<feature type="compositionally biased region" description="Polar residues" evidence="1">
    <location>
        <begin position="237"/>
        <end position="262"/>
    </location>
</feature>
<dbReference type="Proteomes" id="UP001153076">
    <property type="component" value="Unassembled WGS sequence"/>
</dbReference>
<keyword evidence="2" id="KW-1133">Transmembrane helix</keyword>
<evidence type="ECO:0000256" key="2">
    <source>
        <dbReference type="SAM" id="Phobius"/>
    </source>
</evidence>
<reference evidence="3" key="1">
    <citation type="submission" date="2022-04" db="EMBL/GenBank/DDBJ databases">
        <title>Carnegiea gigantea Genome sequencing and assembly v2.</title>
        <authorList>
            <person name="Copetti D."/>
            <person name="Sanderson M.J."/>
            <person name="Burquez A."/>
            <person name="Wojciechowski M.F."/>
        </authorList>
    </citation>
    <scope>NUCLEOTIDE SEQUENCE</scope>
    <source>
        <strain evidence="3">SGP5-SGP5p</strain>
        <tissue evidence="3">Aerial part</tissue>
    </source>
</reference>
<dbReference type="EMBL" id="JAKOGI010001740">
    <property type="protein sequence ID" value="KAJ8424198.1"/>
    <property type="molecule type" value="Genomic_DNA"/>
</dbReference>
<feature type="transmembrane region" description="Helical" evidence="2">
    <location>
        <begin position="47"/>
        <end position="66"/>
    </location>
</feature>
<feature type="region of interest" description="Disordered" evidence="1">
    <location>
        <begin position="297"/>
        <end position="350"/>
    </location>
</feature>
<dbReference type="InterPro" id="IPR019176">
    <property type="entry name" value="Cytochrome_B561-rel"/>
</dbReference>
<evidence type="ECO:0000313" key="3">
    <source>
        <dbReference type="EMBL" id="KAJ8424198.1"/>
    </source>
</evidence>
<gene>
    <name evidence="3" type="ORF">Cgig2_004015</name>
</gene>
<keyword evidence="2" id="KW-0472">Membrane</keyword>
<dbReference type="PANTHER" id="PTHR21780:SF0">
    <property type="entry name" value="TRANSMEMBRANE PROTEIN 209"/>
    <property type="match status" value="1"/>
</dbReference>
<evidence type="ECO:0000256" key="1">
    <source>
        <dbReference type="SAM" id="MobiDB-lite"/>
    </source>
</evidence>
<dbReference type="OrthoDB" id="509821at2759"/>
<proteinExistence type="predicted"/>
<feature type="region of interest" description="Disordered" evidence="1">
    <location>
        <begin position="167"/>
        <end position="213"/>
    </location>
</feature>
<feature type="transmembrane region" description="Helical" evidence="2">
    <location>
        <begin position="103"/>
        <end position="125"/>
    </location>
</feature>
<dbReference type="Pfam" id="PF09786">
    <property type="entry name" value="CytochromB561_N"/>
    <property type="match status" value="1"/>
</dbReference>
<dbReference type="GO" id="GO:0016020">
    <property type="term" value="C:membrane"/>
    <property type="evidence" value="ECO:0007669"/>
    <property type="project" value="TreeGrafter"/>
</dbReference>
<protein>
    <recommendedName>
        <fullName evidence="5">Transmembrane protein 209</fullName>
    </recommendedName>
</protein>
<sequence length="708" mass="77247">MAMESQAGQRENKGGLSASVKPAKFAVYQNSAFSAALTATSLRPATSSYLLLFALSSASAFALLAFSSRGRFRDVAFVAHKVVDDATESSITKKFRVMNVSEVVVEVLVGVAFIGASASLVRAIILRTKITTGVVATCASKGNKNETCLSDQQLRLLGVQRKPDKVVLEPSRKPPISKPQAPASSSDALIPLHHATTASRPSRIGSDKCSTTMPNSKSFVAPSMSPKSPATYLVSPASSHFPSVQTSPGFDQSASTPWSNKRASPAKEIITEEELENFLADVDKKITESAEKLATPPLTRNSFSISSPSTISGSANTSGTTRTTPLRPVRMSPGSQKYSTPPKKGEGDIPSPMSMEESIEAFEHLRIYPQIEEWRDRLRQWFSSVLLSPLVSKIENSHIKVMQAAAKIGISIALSAIGSGSSDAGAPTPMDRSKEWLPAFTPDEDGLLHQLRAYLMQALEASTHDHVSLIFSLPERLTSANQQQSPQQNAFLHIMQECVDAITERQRLLALTKGELIRGLLPQSSVPAEYAVQRIKELAEGTCLKNYEYMQCEDASDKVKTKWILELPSDSHLLLYLFCAFLEYPNWMLHVDPSAYSGAQSSKNPLFLGILPPKERFPEKYVAVVSFVPSILHPGACILVVGKQNPPIFALYWEKKLQFCLQGRRALWDSILLLCYKIKTAYGGFVRGIHLGSSALNILAVLESEEED</sequence>
<dbReference type="PANTHER" id="PTHR21780">
    <property type="entry name" value="TRANSMEMBRANE PROTEIN 209"/>
    <property type="match status" value="1"/>
</dbReference>
<keyword evidence="4" id="KW-1185">Reference proteome</keyword>
<name>A0A9Q1GQC6_9CARY</name>
<feature type="region of interest" description="Disordered" evidence="1">
    <location>
        <begin position="237"/>
        <end position="263"/>
    </location>
</feature>
<organism evidence="3 4">
    <name type="scientific">Carnegiea gigantea</name>
    <dbReference type="NCBI Taxonomy" id="171969"/>
    <lineage>
        <taxon>Eukaryota</taxon>
        <taxon>Viridiplantae</taxon>
        <taxon>Streptophyta</taxon>
        <taxon>Embryophyta</taxon>
        <taxon>Tracheophyta</taxon>
        <taxon>Spermatophyta</taxon>
        <taxon>Magnoliopsida</taxon>
        <taxon>eudicotyledons</taxon>
        <taxon>Gunneridae</taxon>
        <taxon>Pentapetalae</taxon>
        <taxon>Caryophyllales</taxon>
        <taxon>Cactineae</taxon>
        <taxon>Cactaceae</taxon>
        <taxon>Cactoideae</taxon>
        <taxon>Echinocereeae</taxon>
        <taxon>Carnegiea</taxon>
    </lineage>
</organism>
<evidence type="ECO:0000313" key="4">
    <source>
        <dbReference type="Proteomes" id="UP001153076"/>
    </source>
</evidence>
<comment type="caution">
    <text evidence="3">The sequence shown here is derived from an EMBL/GenBank/DDBJ whole genome shotgun (WGS) entry which is preliminary data.</text>
</comment>
<keyword evidence="2" id="KW-0812">Transmembrane</keyword>